<accession>X1ALI3</accession>
<reference evidence="2" key="1">
    <citation type="journal article" date="2014" name="Front. Microbiol.">
        <title>High frequency of phylogenetically diverse reductive dehalogenase-homologous genes in deep subseafloor sedimentary metagenomes.</title>
        <authorList>
            <person name="Kawai M."/>
            <person name="Futagami T."/>
            <person name="Toyoda A."/>
            <person name="Takaki Y."/>
            <person name="Nishi S."/>
            <person name="Hori S."/>
            <person name="Arai W."/>
            <person name="Tsubouchi T."/>
            <person name="Morono Y."/>
            <person name="Uchiyama I."/>
            <person name="Ito T."/>
            <person name="Fujiyama A."/>
            <person name="Inagaki F."/>
            <person name="Takami H."/>
        </authorList>
    </citation>
    <scope>NUCLEOTIDE SEQUENCE</scope>
    <source>
        <strain evidence="2">Expedition CK06-06</strain>
    </source>
</reference>
<dbReference type="AlphaFoldDB" id="X1ALI3"/>
<dbReference type="InterPro" id="IPR038490">
    <property type="entry name" value="Gingipain_propep_sf"/>
</dbReference>
<proteinExistence type="predicted"/>
<organism evidence="2">
    <name type="scientific">marine sediment metagenome</name>
    <dbReference type="NCBI Taxonomy" id="412755"/>
    <lineage>
        <taxon>unclassified sequences</taxon>
        <taxon>metagenomes</taxon>
        <taxon>ecological metagenomes</taxon>
    </lineage>
</organism>
<sequence length="205" mass="23157">MRKILLSLIIVGILILSGFGAADFLEHNSKIEKRIEMVTLSGKPLTSEKDGYLSLEFVGTNSFLDEAGKPMLPIYRKTFEFSRGAEIKGVTCEISNIGEEVINGKIIPAPEPIPLTFSNSYKGKPKLTENKEIYQSDSFYPENWYDYKIKCGLNNIGEQTTFLIVNFYPIRYKPLDNKLIYVTDAKIQINYEDPGFNGFKTGIDS</sequence>
<feature type="domain" description="Gingipain propeptide" evidence="1">
    <location>
        <begin position="55"/>
        <end position="194"/>
    </location>
</feature>
<name>X1ALI3_9ZZZZ</name>
<comment type="caution">
    <text evidence="2">The sequence shown here is derived from an EMBL/GenBank/DDBJ whole genome shotgun (WGS) entry which is preliminary data.</text>
</comment>
<feature type="non-terminal residue" evidence="2">
    <location>
        <position position="205"/>
    </location>
</feature>
<evidence type="ECO:0000259" key="1">
    <source>
        <dbReference type="Pfam" id="PF08126"/>
    </source>
</evidence>
<dbReference type="EMBL" id="BART01012638">
    <property type="protein sequence ID" value="GAG83460.1"/>
    <property type="molecule type" value="Genomic_DNA"/>
</dbReference>
<dbReference type="Gene3D" id="2.60.40.3800">
    <property type="match status" value="1"/>
</dbReference>
<evidence type="ECO:0000313" key="2">
    <source>
        <dbReference type="EMBL" id="GAG83460.1"/>
    </source>
</evidence>
<gene>
    <name evidence="2" type="ORF">S01H4_26264</name>
</gene>
<protein>
    <recommendedName>
        <fullName evidence="1">Gingipain propeptide domain-containing protein</fullName>
    </recommendedName>
</protein>
<dbReference type="GO" id="GO:0004197">
    <property type="term" value="F:cysteine-type endopeptidase activity"/>
    <property type="evidence" value="ECO:0007669"/>
    <property type="project" value="InterPro"/>
</dbReference>
<dbReference type="InterPro" id="IPR012600">
    <property type="entry name" value="Propeptide_C25"/>
</dbReference>
<dbReference type="Pfam" id="PF08126">
    <property type="entry name" value="Propeptide_C25"/>
    <property type="match status" value="1"/>
</dbReference>